<dbReference type="STRING" id="1121131.SAMN02745229_01820"/>
<gene>
    <name evidence="1" type="ORF">SAMN02745229_01820</name>
</gene>
<dbReference type="OrthoDB" id="2054557at2"/>
<evidence type="ECO:0000313" key="2">
    <source>
        <dbReference type="Proteomes" id="UP000184278"/>
    </source>
</evidence>
<accession>A0A1M5YYU8</accession>
<organism evidence="1 2">
    <name type="scientific">Butyrivibrio fibrisolvens DSM 3071</name>
    <dbReference type="NCBI Taxonomy" id="1121131"/>
    <lineage>
        <taxon>Bacteria</taxon>
        <taxon>Bacillati</taxon>
        <taxon>Bacillota</taxon>
        <taxon>Clostridia</taxon>
        <taxon>Lachnospirales</taxon>
        <taxon>Lachnospiraceae</taxon>
        <taxon>Butyrivibrio</taxon>
    </lineage>
</organism>
<sequence length="161" mass="18630">MIPDNKSFSNVSYITNINDIYVYFELSRMYEAKSILDIGMLLARCGALSRQVKDAVISPDTFMCGIPLYLDVLPVHTVMYDSIASLDSLYDDTDAFFDITFMLDMDQNFLREHKERLLPYLVEHTARIIFNDTSPEVIDYLKARYPLTPIYVDDSTYFMIG</sequence>
<evidence type="ECO:0000313" key="1">
    <source>
        <dbReference type="EMBL" id="SHI17145.1"/>
    </source>
</evidence>
<dbReference type="Proteomes" id="UP000184278">
    <property type="component" value="Unassembled WGS sequence"/>
</dbReference>
<reference evidence="2" key="1">
    <citation type="submission" date="2016-11" db="EMBL/GenBank/DDBJ databases">
        <authorList>
            <person name="Varghese N."/>
            <person name="Submissions S."/>
        </authorList>
    </citation>
    <scope>NUCLEOTIDE SEQUENCE [LARGE SCALE GENOMIC DNA]</scope>
    <source>
        <strain evidence="2">DSM 3071</strain>
    </source>
</reference>
<dbReference type="RefSeq" id="WP_073387168.1">
    <property type="nucleotide sequence ID" value="NZ_FQXK01000014.1"/>
</dbReference>
<dbReference type="GeneID" id="89508454"/>
<protein>
    <submittedName>
        <fullName evidence="1">Uncharacterized protein</fullName>
    </submittedName>
</protein>
<dbReference type="AlphaFoldDB" id="A0A1M5YYU8"/>
<name>A0A1M5YYU8_BUTFI</name>
<proteinExistence type="predicted"/>
<dbReference type="EMBL" id="FQXK01000014">
    <property type="protein sequence ID" value="SHI17145.1"/>
    <property type="molecule type" value="Genomic_DNA"/>
</dbReference>
<keyword evidence="2" id="KW-1185">Reference proteome</keyword>